<evidence type="ECO:0000313" key="2">
    <source>
        <dbReference type="EMBL" id="BCS27932.1"/>
    </source>
</evidence>
<dbReference type="Proteomes" id="UP000654913">
    <property type="component" value="Chromosome 6"/>
</dbReference>
<name>A0A7R7XV14_9EURO</name>
<protein>
    <recommendedName>
        <fullName evidence="4">BZIP transcription factor</fullName>
    </recommendedName>
</protein>
<feature type="compositionally biased region" description="Basic residues" evidence="1">
    <location>
        <begin position="89"/>
        <end position="101"/>
    </location>
</feature>
<dbReference type="GeneID" id="64977929"/>
<feature type="region of interest" description="Disordered" evidence="1">
    <location>
        <begin position="208"/>
        <end position="248"/>
    </location>
</feature>
<dbReference type="OrthoDB" id="3555317at2759"/>
<gene>
    <name evidence="2" type="ORF">APUU_60980A</name>
</gene>
<sequence length="429" mass="47064">MDQLVQSDLPVFNWGDFTDFHQSPPLLPESGTSEVTSVLSARSYLLPESHNPQNAQSSTPSPGRSDLALELASSFNRTDTNQTPLSKPMKPRPQKRQRGGSKKAAPAKDRGAPRGAGESKENPEERRRLQARMAQRAYRSRQQAIVDGLNNRISLLETSMEKMSSAMLSFSEHLVQSGLLGSQPALTANLRDTMKVFYTMAAGVSHDDEDDGIMDSNKTIESPPALQQPTIERPPPLGGTGSYPNNAVLPDADNTPGISIMEVSAFIQKLLLVALYQGYLALRDPSIGMDRLQRPFGLIFGIMDRERLTSHFKAEFYSLLNQRPLDGWDEVPFFRLGGAGTHYLHARSTGAFASYYQSGPTVEDPLSLATADLRAQLEGDWFDLQDLEGYIRDKNVLLVASAGEPTTSSKVPTSINVSRFISSKSAYGL</sequence>
<dbReference type="PANTHER" id="PTHR40618:SF1">
    <property type="entry name" value="B-ZIP TRANSCRIPTION FACTOR (EUROFUNG)"/>
    <property type="match status" value="1"/>
</dbReference>
<evidence type="ECO:0000256" key="1">
    <source>
        <dbReference type="SAM" id="MobiDB-lite"/>
    </source>
</evidence>
<evidence type="ECO:0008006" key="4">
    <source>
        <dbReference type="Google" id="ProtNLM"/>
    </source>
</evidence>
<dbReference type="AlphaFoldDB" id="A0A7R7XV14"/>
<dbReference type="GO" id="GO:0003700">
    <property type="term" value="F:DNA-binding transcription factor activity"/>
    <property type="evidence" value="ECO:0007669"/>
    <property type="project" value="InterPro"/>
</dbReference>
<feature type="compositionally biased region" description="Basic and acidic residues" evidence="1">
    <location>
        <begin position="106"/>
        <end position="128"/>
    </location>
</feature>
<reference evidence="2" key="2">
    <citation type="submission" date="2021-02" db="EMBL/GenBank/DDBJ databases">
        <title>Aspergillus puulaauensis MK2 genome sequence.</title>
        <authorList>
            <person name="Futagami T."/>
            <person name="Mori K."/>
            <person name="Kadooka C."/>
            <person name="Tanaka T."/>
        </authorList>
    </citation>
    <scope>NUCLEOTIDE SEQUENCE</scope>
    <source>
        <strain evidence="2">MK2</strain>
    </source>
</reference>
<keyword evidence="3" id="KW-1185">Reference proteome</keyword>
<reference evidence="2" key="1">
    <citation type="submission" date="2021-01" db="EMBL/GenBank/DDBJ databases">
        <authorList>
            <consortium name="Aspergillus puulaauensis MK2 genome sequencing consortium"/>
            <person name="Kazuki M."/>
            <person name="Futagami T."/>
        </authorList>
    </citation>
    <scope>NUCLEOTIDE SEQUENCE</scope>
    <source>
        <strain evidence="2">MK2</strain>
    </source>
</reference>
<dbReference type="RefSeq" id="XP_041560118.1">
    <property type="nucleotide sequence ID" value="XM_041694271.1"/>
</dbReference>
<dbReference type="SUPFAM" id="SSF57959">
    <property type="entry name" value="Leucine zipper domain"/>
    <property type="match status" value="1"/>
</dbReference>
<evidence type="ECO:0000313" key="3">
    <source>
        <dbReference type="Proteomes" id="UP000654913"/>
    </source>
</evidence>
<feature type="compositionally biased region" description="Polar residues" evidence="1">
    <location>
        <begin position="216"/>
        <end position="230"/>
    </location>
</feature>
<dbReference type="InterPro" id="IPR046347">
    <property type="entry name" value="bZIP_sf"/>
</dbReference>
<feature type="region of interest" description="Disordered" evidence="1">
    <location>
        <begin position="75"/>
        <end position="129"/>
    </location>
</feature>
<feature type="compositionally biased region" description="Polar residues" evidence="1">
    <location>
        <begin position="75"/>
        <end position="85"/>
    </location>
</feature>
<dbReference type="PANTHER" id="PTHR40618">
    <property type="entry name" value="B-ZIP TRANSCRIPTION FACTOR (EUROFUNG)-RELATED"/>
    <property type="match status" value="1"/>
</dbReference>
<dbReference type="CDD" id="cd14688">
    <property type="entry name" value="bZIP_YAP"/>
    <property type="match status" value="1"/>
</dbReference>
<organism evidence="2 3">
    <name type="scientific">Aspergillus puulaauensis</name>
    <dbReference type="NCBI Taxonomy" id="1220207"/>
    <lineage>
        <taxon>Eukaryota</taxon>
        <taxon>Fungi</taxon>
        <taxon>Dikarya</taxon>
        <taxon>Ascomycota</taxon>
        <taxon>Pezizomycotina</taxon>
        <taxon>Eurotiomycetes</taxon>
        <taxon>Eurotiomycetidae</taxon>
        <taxon>Eurotiales</taxon>
        <taxon>Aspergillaceae</taxon>
        <taxon>Aspergillus</taxon>
    </lineage>
</organism>
<accession>A0A7R7XV14</accession>
<dbReference type="Gene3D" id="1.20.5.170">
    <property type="match status" value="1"/>
</dbReference>
<dbReference type="KEGG" id="apuu:APUU_60980A"/>
<proteinExistence type="predicted"/>
<dbReference type="EMBL" id="AP024448">
    <property type="protein sequence ID" value="BCS27932.1"/>
    <property type="molecule type" value="Genomic_DNA"/>
</dbReference>